<evidence type="ECO:0000256" key="3">
    <source>
        <dbReference type="PIRSR" id="PIRSR605502-1"/>
    </source>
</evidence>
<keyword evidence="3" id="KW-0479">Metal-binding</keyword>
<dbReference type="Proteomes" id="UP000730161">
    <property type="component" value="Unassembled WGS sequence"/>
</dbReference>
<dbReference type="AlphaFoldDB" id="A0A8J7W915"/>
<comment type="caution">
    <text evidence="4">The sequence shown here is derived from an EMBL/GenBank/DDBJ whole genome shotgun (WGS) entry which is preliminary data.</text>
</comment>
<feature type="binding site" evidence="3">
    <location>
        <position position="250"/>
    </location>
    <ligand>
        <name>Mg(2+)</name>
        <dbReference type="ChEBI" id="CHEBI:18420"/>
        <label>1</label>
    </ligand>
</feature>
<gene>
    <name evidence="4" type="ORF">RJ53_09680</name>
</gene>
<dbReference type="Pfam" id="PF03747">
    <property type="entry name" value="ADP_ribosyl_GH"/>
    <property type="match status" value="1"/>
</dbReference>
<feature type="binding site" evidence="3">
    <location>
        <position position="56"/>
    </location>
    <ligand>
        <name>Mg(2+)</name>
        <dbReference type="ChEBI" id="CHEBI:18420"/>
        <label>1</label>
    </ligand>
</feature>
<evidence type="ECO:0000313" key="5">
    <source>
        <dbReference type="Proteomes" id="UP000730161"/>
    </source>
</evidence>
<dbReference type="InterPro" id="IPR005502">
    <property type="entry name" value="Ribosyl_crysJ1"/>
</dbReference>
<dbReference type="Gene3D" id="1.10.4080.10">
    <property type="entry name" value="ADP-ribosylation/Crystallin J1"/>
    <property type="match status" value="1"/>
</dbReference>
<sequence length="295" mass="31640">MIFIFQFTRIPGSLIGLAIGDSFGAPFEGSINIGLIPERMTGGGPFQTRRGEYTDDTLQMIALAETLITCHGFQAIDFVTRLLRIYDTHPEYFGPTSRMVLERIRSGVPPEEAAILPGVARARGGRTNGAVMRGAPIGIFYRPNEVLSVSRMAAAVTHSHPVAIACSGLVNQMISILCRGGSKETAFFRALESCDNGEVRKRVAALSLAEIIPSLDALDTTHAAITCFMEERTFREMIRRAVGYGGDTDTIAAITGALGGAFLGIGGIPQHWISEIEGAGNILALEDAVWRAGAR</sequence>
<name>A0A8J7W915_9EURY</name>
<evidence type="ECO:0000256" key="1">
    <source>
        <dbReference type="ARBA" id="ARBA00010702"/>
    </source>
</evidence>
<comment type="similarity">
    <text evidence="1">Belongs to the ADP-ribosylglycohydrolase family.</text>
</comment>
<feature type="binding site" evidence="3">
    <location>
        <position position="54"/>
    </location>
    <ligand>
        <name>Mg(2+)</name>
        <dbReference type="ChEBI" id="CHEBI:18420"/>
        <label>1</label>
    </ligand>
</feature>
<feature type="binding site" evidence="3">
    <location>
        <position position="55"/>
    </location>
    <ligand>
        <name>Mg(2+)</name>
        <dbReference type="ChEBI" id="CHEBI:18420"/>
        <label>1</label>
    </ligand>
</feature>
<dbReference type="InterPro" id="IPR036705">
    <property type="entry name" value="Ribosyl_crysJ1_sf"/>
</dbReference>
<keyword evidence="2" id="KW-0378">Hydrolase</keyword>
<dbReference type="RefSeq" id="WP_211531472.1">
    <property type="nucleotide sequence ID" value="NZ_JWHL01000018.1"/>
</dbReference>
<protein>
    <recommendedName>
        <fullName evidence="6">ADP-ribosylglycohydrolase</fullName>
    </recommendedName>
</protein>
<accession>A0A8J7W915</accession>
<dbReference type="PANTHER" id="PTHR16222:SF24">
    <property type="entry name" value="ADP-RIBOSYLHYDROLASE ARH3"/>
    <property type="match status" value="1"/>
</dbReference>
<evidence type="ECO:0008006" key="6">
    <source>
        <dbReference type="Google" id="ProtNLM"/>
    </source>
</evidence>
<evidence type="ECO:0000313" key="4">
    <source>
        <dbReference type="EMBL" id="MBR1369728.1"/>
    </source>
</evidence>
<dbReference type="OrthoDB" id="114878at2157"/>
<dbReference type="GO" id="GO:0016787">
    <property type="term" value="F:hydrolase activity"/>
    <property type="evidence" value="ECO:0007669"/>
    <property type="project" value="UniProtKB-KW"/>
</dbReference>
<feature type="binding site" evidence="3">
    <location>
        <position position="247"/>
    </location>
    <ligand>
        <name>Mg(2+)</name>
        <dbReference type="ChEBI" id="CHEBI:18420"/>
        <label>1</label>
    </ligand>
</feature>
<keyword evidence="5" id="KW-1185">Reference proteome</keyword>
<proteinExistence type="inferred from homology"/>
<dbReference type="InterPro" id="IPR050792">
    <property type="entry name" value="ADP-ribosylglycohydrolase"/>
</dbReference>
<feature type="binding site" evidence="3">
    <location>
        <position position="249"/>
    </location>
    <ligand>
        <name>Mg(2+)</name>
        <dbReference type="ChEBI" id="CHEBI:18420"/>
        <label>1</label>
    </ligand>
</feature>
<dbReference type="SUPFAM" id="SSF101478">
    <property type="entry name" value="ADP-ribosylglycohydrolase"/>
    <property type="match status" value="1"/>
</dbReference>
<dbReference type="EMBL" id="JWHL01000018">
    <property type="protein sequence ID" value="MBR1369728.1"/>
    <property type="molecule type" value="Genomic_DNA"/>
</dbReference>
<evidence type="ECO:0000256" key="2">
    <source>
        <dbReference type="ARBA" id="ARBA00022801"/>
    </source>
</evidence>
<dbReference type="PANTHER" id="PTHR16222">
    <property type="entry name" value="ADP-RIBOSYLGLYCOHYDROLASE"/>
    <property type="match status" value="1"/>
</dbReference>
<dbReference type="GO" id="GO:0046872">
    <property type="term" value="F:metal ion binding"/>
    <property type="evidence" value="ECO:0007669"/>
    <property type="project" value="UniProtKB-KW"/>
</dbReference>
<comment type="cofactor">
    <cofactor evidence="3">
        <name>Mg(2+)</name>
        <dbReference type="ChEBI" id="CHEBI:18420"/>
    </cofactor>
    <text evidence="3">Binds 2 magnesium ions per subunit.</text>
</comment>
<keyword evidence="3" id="KW-0460">Magnesium</keyword>
<reference evidence="4" key="1">
    <citation type="submission" date="2014-12" db="EMBL/GenBank/DDBJ databases">
        <authorList>
            <person name="Huang H.-H."/>
            <person name="Chen S.-C."/>
            <person name="Lai M.-C."/>
        </authorList>
    </citation>
    <scope>NUCLEOTIDE SEQUENCE</scope>
    <source>
        <strain evidence="4">K1F9705b</strain>
    </source>
</reference>
<organism evidence="4 5">
    <name type="scientific">Methanocalculus chunghsingensis</name>
    <dbReference type="NCBI Taxonomy" id="156457"/>
    <lineage>
        <taxon>Archaea</taxon>
        <taxon>Methanobacteriati</taxon>
        <taxon>Methanobacteriota</taxon>
        <taxon>Stenosarchaea group</taxon>
        <taxon>Methanomicrobia</taxon>
        <taxon>Methanomicrobiales</taxon>
        <taxon>Methanocalculaceae</taxon>
        <taxon>Methanocalculus</taxon>
    </lineage>
</organism>